<sequence>DMNYKVGVTGAPVVLENTIGYLEAEVIDSLDAGTHTVFIGRMVDAEIIKDGEPMTYAHYHEIKKGTAPKTAPTYIKEENQKKVSKMGKYRCTICEYVYDPEKGDPDSGIKPGTLFEELPDGWVCPVCGVGKDKFEKEE</sequence>
<protein>
    <recommendedName>
        <fullName evidence="5">Rubredoxin</fullName>
    </recommendedName>
</protein>
<evidence type="ECO:0000256" key="2">
    <source>
        <dbReference type="ARBA" id="ARBA00022723"/>
    </source>
</evidence>
<dbReference type="SUPFAM" id="SSF50475">
    <property type="entry name" value="FMN-binding split barrel"/>
    <property type="match status" value="1"/>
</dbReference>
<dbReference type="AlphaFoldDB" id="A0A2M6ZFX7"/>
<dbReference type="PROSITE" id="PS00202">
    <property type="entry name" value="RUBREDOXIN"/>
    <property type="match status" value="1"/>
</dbReference>
<evidence type="ECO:0000256" key="1">
    <source>
        <dbReference type="ARBA" id="ARBA00022448"/>
    </source>
</evidence>
<organism evidence="7 8">
    <name type="scientific">Candidatus Desantisbacteria bacterium CG07_land_8_20_14_0_80_39_15</name>
    <dbReference type="NCBI Taxonomy" id="1974549"/>
    <lineage>
        <taxon>Bacteria</taxon>
        <taxon>Candidatus Desantisiibacteriota</taxon>
    </lineage>
</organism>
<comment type="caution">
    <text evidence="7">The sequence shown here is derived from an EMBL/GenBank/DDBJ whole genome shotgun (WGS) entry which is preliminary data.</text>
</comment>
<gene>
    <name evidence="7" type="ORF">COS91_05275</name>
</gene>
<accession>A0A2M6ZFX7</accession>
<dbReference type="GO" id="GO:0043448">
    <property type="term" value="P:alkane catabolic process"/>
    <property type="evidence" value="ECO:0007669"/>
    <property type="project" value="TreeGrafter"/>
</dbReference>
<dbReference type="GO" id="GO:0010181">
    <property type="term" value="F:FMN binding"/>
    <property type="evidence" value="ECO:0007669"/>
    <property type="project" value="InterPro"/>
</dbReference>
<keyword evidence="3 5" id="KW-0249">Electron transport</keyword>
<evidence type="ECO:0000256" key="4">
    <source>
        <dbReference type="ARBA" id="ARBA00023004"/>
    </source>
</evidence>
<dbReference type="Proteomes" id="UP000229227">
    <property type="component" value="Unassembled WGS sequence"/>
</dbReference>
<dbReference type="NCBIfam" id="NF045768">
    <property type="entry name" value="RubredRD"/>
    <property type="match status" value="1"/>
</dbReference>
<keyword evidence="1" id="KW-0813">Transport</keyword>
<dbReference type="GO" id="GO:0009055">
    <property type="term" value="F:electron transfer activity"/>
    <property type="evidence" value="ECO:0007669"/>
    <property type="project" value="TreeGrafter"/>
</dbReference>
<dbReference type="GO" id="GO:0016646">
    <property type="term" value="F:oxidoreductase activity, acting on the CH-NH group of donors, NAD or NADP as acceptor"/>
    <property type="evidence" value="ECO:0007669"/>
    <property type="project" value="UniProtKB-ARBA"/>
</dbReference>
<dbReference type="GO" id="GO:0005506">
    <property type="term" value="F:iron ion binding"/>
    <property type="evidence" value="ECO:0007669"/>
    <property type="project" value="UniProtKB-UniRule"/>
</dbReference>
<dbReference type="Pfam" id="PF01613">
    <property type="entry name" value="Flavin_Reduct"/>
    <property type="match status" value="1"/>
</dbReference>
<dbReference type="Pfam" id="PF00301">
    <property type="entry name" value="Rubredoxin"/>
    <property type="match status" value="1"/>
</dbReference>
<dbReference type="PANTHER" id="PTHR47627:SF1">
    <property type="entry name" value="RUBREDOXIN-1-RELATED"/>
    <property type="match status" value="1"/>
</dbReference>
<dbReference type="SUPFAM" id="SSF57802">
    <property type="entry name" value="Rubredoxin-like"/>
    <property type="match status" value="1"/>
</dbReference>
<feature type="non-terminal residue" evidence="7">
    <location>
        <position position="1"/>
    </location>
</feature>
<proteinExistence type="inferred from homology"/>
<feature type="domain" description="Rubredoxin-like" evidence="6">
    <location>
        <begin position="86"/>
        <end position="137"/>
    </location>
</feature>
<keyword evidence="4 5" id="KW-0408">Iron</keyword>
<dbReference type="InterPro" id="IPR024935">
    <property type="entry name" value="Rubredoxin_dom"/>
</dbReference>
<dbReference type="InterPro" id="IPR012349">
    <property type="entry name" value="Split_barrel_FMN-bd"/>
</dbReference>
<dbReference type="InterPro" id="IPR024934">
    <property type="entry name" value="Rubredoxin-like_dom"/>
</dbReference>
<dbReference type="PRINTS" id="PR00163">
    <property type="entry name" value="RUBREDOXIN"/>
</dbReference>
<dbReference type="InterPro" id="IPR050526">
    <property type="entry name" value="Rubredoxin_ET"/>
</dbReference>
<evidence type="ECO:0000313" key="8">
    <source>
        <dbReference type="Proteomes" id="UP000229227"/>
    </source>
</evidence>
<dbReference type="InterPro" id="IPR018527">
    <property type="entry name" value="Rubredoxin_Fe_BS"/>
</dbReference>
<evidence type="ECO:0000256" key="5">
    <source>
        <dbReference type="RuleBase" id="RU003820"/>
    </source>
</evidence>
<name>A0A2M6ZFX7_9BACT</name>
<comment type="cofactor">
    <cofactor evidence="5">
        <name>Fe(3+)</name>
        <dbReference type="ChEBI" id="CHEBI:29034"/>
    </cofactor>
</comment>
<dbReference type="Gene3D" id="2.20.28.10">
    <property type="match status" value="1"/>
</dbReference>
<keyword evidence="2 5" id="KW-0479">Metal-binding</keyword>
<reference evidence="8" key="1">
    <citation type="submission" date="2017-09" db="EMBL/GenBank/DDBJ databases">
        <title>Depth-based differentiation of microbial function through sediment-hosted aquifers and enrichment of novel symbionts in the deep terrestrial subsurface.</title>
        <authorList>
            <person name="Probst A.J."/>
            <person name="Ladd B."/>
            <person name="Jarett J.K."/>
            <person name="Geller-Mcgrath D.E."/>
            <person name="Sieber C.M.K."/>
            <person name="Emerson J.B."/>
            <person name="Anantharaman K."/>
            <person name="Thomas B.C."/>
            <person name="Malmstrom R."/>
            <person name="Stieglmeier M."/>
            <person name="Klingl A."/>
            <person name="Woyke T."/>
            <person name="Ryan C.M."/>
            <person name="Banfield J.F."/>
        </authorList>
    </citation>
    <scope>NUCLEOTIDE SEQUENCE [LARGE SCALE GENOMIC DNA]</scope>
</reference>
<dbReference type="PROSITE" id="PS50903">
    <property type="entry name" value="RUBREDOXIN_LIKE"/>
    <property type="match status" value="1"/>
</dbReference>
<dbReference type="InterPro" id="IPR002563">
    <property type="entry name" value="Flavin_Rdtase-like_dom"/>
</dbReference>
<dbReference type="PANTHER" id="PTHR47627">
    <property type="entry name" value="RUBREDOXIN"/>
    <property type="match status" value="1"/>
</dbReference>
<dbReference type="CDD" id="cd00730">
    <property type="entry name" value="rubredoxin"/>
    <property type="match status" value="1"/>
</dbReference>
<evidence type="ECO:0000313" key="7">
    <source>
        <dbReference type="EMBL" id="PIU51289.1"/>
    </source>
</evidence>
<evidence type="ECO:0000256" key="3">
    <source>
        <dbReference type="ARBA" id="ARBA00022982"/>
    </source>
</evidence>
<dbReference type="Gene3D" id="2.30.110.10">
    <property type="entry name" value="Electron Transport, Fmn-binding Protein, Chain A"/>
    <property type="match status" value="1"/>
</dbReference>
<dbReference type="FunFam" id="2.20.28.10:FF:000001">
    <property type="entry name" value="Rubredoxin"/>
    <property type="match status" value="1"/>
</dbReference>
<dbReference type="EMBL" id="PEWN01000081">
    <property type="protein sequence ID" value="PIU51289.1"/>
    <property type="molecule type" value="Genomic_DNA"/>
</dbReference>
<comment type="similarity">
    <text evidence="5">Belongs to the rubredoxin family.</text>
</comment>
<evidence type="ECO:0000259" key="6">
    <source>
        <dbReference type="PROSITE" id="PS50903"/>
    </source>
</evidence>